<dbReference type="KEGG" id="vg:22109700"/>
<reference evidence="2 3" key="1">
    <citation type="submission" date="2014-07" db="EMBL/GenBank/DDBJ databases">
        <title>Isolation and characterization of Rhizobium leguminosarum phages from western Canadian soils and complete genome sequences of rhizobiophages vB_RleS_L338C and vB_RleM_P10VF.</title>
        <authorList>
            <person name="Restrepo-Cordoba M."/>
            <person name="Halmillawewa A.P."/>
            <person name="Perry B."/>
            <person name="Hynes M.F."/>
            <person name="Yost C.K."/>
        </authorList>
    </citation>
    <scope>NUCLEOTIDE SEQUENCE [LARGE SCALE GENOMIC DNA]</scope>
</reference>
<dbReference type="Proteomes" id="UP000204140">
    <property type="component" value="Segment"/>
</dbReference>
<evidence type="ECO:0000313" key="2">
    <source>
        <dbReference type="EMBL" id="AIK68364.1"/>
    </source>
</evidence>
<accession>A0A076YNJ2</accession>
<dbReference type="Pfam" id="PF00462">
    <property type="entry name" value="Glutaredoxin"/>
    <property type="match status" value="1"/>
</dbReference>
<gene>
    <name evidence="2" type="ORF">P10VF_151</name>
</gene>
<protein>
    <recommendedName>
        <fullName evidence="1">Glutaredoxin domain-containing protein</fullName>
    </recommendedName>
</protein>
<dbReference type="Gene3D" id="3.40.30.10">
    <property type="entry name" value="Glutaredoxin"/>
    <property type="match status" value="1"/>
</dbReference>
<sequence length="90" mass="10443">MIQIYGIDDCRWCEKTKVLLDTAGKEYSYTQIEDANKQAFMDGFQLVYPDSPRTFPRVTVVVQDPEKFEPVVKLIGGFDEILEEVLHERV</sequence>
<keyword evidence="3" id="KW-1185">Reference proteome</keyword>
<evidence type="ECO:0000259" key="1">
    <source>
        <dbReference type="Pfam" id="PF00462"/>
    </source>
</evidence>
<dbReference type="PROSITE" id="PS51354">
    <property type="entry name" value="GLUTAREDOXIN_2"/>
    <property type="match status" value="1"/>
</dbReference>
<dbReference type="SUPFAM" id="SSF52833">
    <property type="entry name" value="Thioredoxin-like"/>
    <property type="match status" value="1"/>
</dbReference>
<dbReference type="RefSeq" id="YP_009099890.1">
    <property type="nucleotide sequence ID" value="NC_025429.1"/>
</dbReference>
<dbReference type="EMBL" id="KM199770">
    <property type="protein sequence ID" value="AIK68364.1"/>
    <property type="molecule type" value="Genomic_DNA"/>
</dbReference>
<dbReference type="InterPro" id="IPR002109">
    <property type="entry name" value="Glutaredoxin"/>
</dbReference>
<feature type="domain" description="Glutaredoxin" evidence="1">
    <location>
        <begin position="3"/>
        <end position="60"/>
    </location>
</feature>
<name>A0A076YNJ2_9CAUD</name>
<evidence type="ECO:0000313" key="3">
    <source>
        <dbReference type="Proteomes" id="UP000204140"/>
    </source>
</evidence>
<dbReference type="InterPro" id="IPR036249">
    <property type="entry name" value="Thioredoxin-like_sf"/>
</dbReference>
<organism evidence="2 3">
    <name type="scientific">Rhizobium phage vB_RleM_P10VF</name>
    <dbReference type="NCBI Taxonomy" id="1527770"/>
    <lineage>
        <taxon>Viruses</taxon>
        <taxon>Duplodnaviria</taxon>
        <taxon>Heunggongvirae</taxon>
        <taxon>Uroviricota</taxon>
        <taxon>Caudoviricetes</taxon>
        <taxon>Pootjesviridae</taxon>
        <taxon>Innesvirus</taxon>
        <taxon>Innesvirus P10VF</taxon>
    </lineage>
</organism>
<proteinExistence type="predicted"/>
<dbReference type="GeneID" id="22109700"/>